<evidence type="ECO:0000313" key="1">
    <source>
        <dbReference type="EMBL" id="SCO89685.1"/>
    </source>
</evidence>
<gene>
    <name evidence="1" type="ORF">FRV6_13813</name>
</gene>
<name>A0A2H3TPU1_FUSOX</name>
<dbReference type="EMBL" id="FMJY01000008">
    <property type="protein sequence ID" value="SCO89685.1"/>
    <property type="molecule type" value="Genomic_DNA"/>
</dbReference>
<proteinExistence type="predicted"/>
<reference evidence="2" key="1">
    <citation type="submission" date="2016-09" db="EMBL/GenBank/DDBJ databases">
        <authorList>
            <person name="Guldener U."/>
        </authorList>
    </citation>
    <scope>NUCLEOTIDE SEQUENCE [LARGE SCALE GENOMIC DNA]</scope>
    <source>
        <strain evidence="2">V64-1</strain>
    </source>
</reference>
<organism evidence="1 2">
    <name type="scientific">Fusarium oxysporum</name>
    <name type="common">Fusarium vascular wilt</name>
    <dbReference type="NCBI Taxonomy" id="5507"/>
    <lineage>
        <taxon>Eukaryota</taxon>
        <taxon>Fungi</taxon>
        <taxon>Dikarya</taxon>
        <taxon>Ascomycota</taxon>
        <taxon>Pezizomycotina</taxon>
        <taxon>Sordariomycetes</taxon>
        <taxon>Hypocreomycetidae</taxon>
        <taxon>Hypocreales</taxon>
        <taxon>Nectriaceae</taxon>
        <taxon>Fusarium</taxon>
        <taxon>Fusarium oxysporum species complex</taxon>
    </lineage>
</organism>
<sequence>MASNRASFGEISEQLLQVGRFVSHILELPSGVRGSCSFPAPAPAPARKSNRDGYSYARLCCYRPSHYTYISAIDEWKESRGSIRLCGV</sequence>
<accession>A0A2H3TPU1</accession>
<protein>
    <submittedName>
        <fullName evidence="1">Uncharacterized protein</fullName>
    </submittedName>
</protein>
<dbReference type="AlphaFoldDB" id="A0A2H3TPU1"/>
<dbReference type="Proteomes" id="UP000219369">
    <property type="component" value="Unassembled WGS sequence"/>
</dbReference>
<evidence type="ECO:0000313" key="2">
    <source>
        <dbReference type="Proteomes" id="UP000219369"/>
    </source>
</evidence>